<comment type="caution">
    <text evidence="1">The sequence shown here is derived from an EMBL/GenBank/DDBJ whole genome shotgun (WGS) entry which is preliminary data.</text>
</comment>
<reference evidence="2" key="1">
    <citation type="submission" date="2023-07" db="EMBL/GenBank/DDBJ databases">
        <title>30 novel species of actinomycetes from the DSMZ collection.</title>
        <authorList>
            <person name="Nouioui I."/>
        </authorList>
    </citation>
    <scope>NUCLEOTIDE SEQUENCE [LARGE SCALE GENOMIC DNA]</scope>
    <source>
        <strain evidence="2">DSM 41921</strain>
    </source>
</reference>
<evidence type="ECO:0000313" key="1">
    <source>
        <dbReference type="EMBL" id="MDT0387814.1"/>
    </source>
</evidence>
<dbReference type="RefSeq" id="WP_311680756.1">
    <property type="nucleotide sequence ID" value="NZ_JAVREU010000003.1"/>
</dbReference>
<dbReference type="Proteomes" id="UP001183586">
    <property type="component" value="Unassembled WGS sequence"/>
</dbReference>
<protein>
    <submittedName>
        <fullName evidence="1">Uncharacterized protein</fullName>
    </submittedName>
</protein>
<proteinExistence type="predicted"/>
<name>A0ABU2P847_9ACTN</name>
<organism evidence="1 2">
    <name type="scientific">Streptomyces dubilierae</name>
    <dbReference type="NCBI Taxonomy" id="3075533"/>
    <lineage>
        <taxon>Bacteria</taxon>
        <taxon>Bacillati</taxon>
        <taxon>Actinomycetota</taxon>
        <taxon>Actinomycetes</taxon>
        <taxon>Kitasatosporales</taxon>
        <taxon>Streptomycetaceae</taxon>
        <taxon>Streptomyces</taxon>
    </lineage>
</organism>
<dbReference type="EMBL" id="JAVREU010000003">
    <property type="protein sequence ID" value="MDT0387814.1"/>
    <property type="molecule type" value="Genomic_DNA"/>
</dbReference>
<accession>A0ABU2P847</accession>
<evidence type="ECO:0000313" key="2">
    <source>
        <dbReference type="Proteomes" id="UP001183586"/>
    </source>
</evidence>
<gene>
    <name evidence="1" type="ORF">RM641_10290</name>
</gene>
<keyword evidence="2" id="KW-1185">Reference proteome</keyword>
<sequence length="82" mass="9279">MSEQQSPSVGRIVHYVDWQEYGDGPRPGPCRAAIITNVIEPDKADAYVDLTIFEPNGWRVDGAVKNDESHTLGESWHWPERT</sequence>